<organism evidence="1 2">
    <name type="scientific">Meloidogyne enterolobii</name>
    <name type="common">Root-knot nematode worm</name>
    <name type="synonym">Meloidogyne mayaguensis</name>
    <dbReference type="NCBI Taxonomy" id="390850"/>
    <lineage>
        <taxon>Eukaryota</taxon>
        <taxon>Metazoa</taxon>
        <taxon>Ecdysozoa</taxon>
        <taxon>Nematoda</taxon>
        <taxon>Chromadorea</taxon>
        <taxon>Rhabditida</taxon>
        <taxon>Tylenchina</taxon>
        <taxon>Tylenchomorpha</taxon>
        <taxon>Tylenchoidea</taxon>
        <taxon>Meloidogynidae</taxon>
        <taxon>Meloidogyninae</taxon>
        <taxon>Meloidogyne</taxon>
    </lineage>
</organism>
<sequence>METRYLIPPKLNNSNLGDKIVGYRPCRHGPPRMEIEKKNYKGKIKIIGHNYGHAGSASDRENVKCKYKKFNLDF</sequence>
<keyword evidence="2" id="KW-1185">Reference proteome</keyword>
<dbReference type="EMBL" id="CAVMJV010000007">
    <property type="protein sequence ID" value="CAK5033895.1"/>
    <property type="molecule type" value="Genomic_DNA"/>
</dbReference>
<proteinExistence type="predicted"/>
<gene>
    <name evidence="1" type="ORF">MENTE1834_LOCUS8270</name>
</gene>
<name>A0ACB0Y673_MELEN</name>
<accession>A0ACB0Y673</accession>
<evidence type="ECO:0000313" key="1">
    <source>
        <dbReference type="EMBL" id="CAK5033895.1"/>
    </source>
</evidence>
<reference evidence="1" key="1">
    <citation type="submission" date="2023-11" db="EMBL/GenBank/DDBJ databases">
        <authorList>
            <person name="Poullet M."/>
        </authorList>
    </citation>
    <scope>NUCLEOTIDE SEQUENCE</scope>
    <source>
        <strain evidence="1">E1834</strain>
    </source>
</reference>
<evidence type="ECO:0000313" key="2">
    <source>
        <dbReference type="Proteomes" id="UP001497535"/>
    </source>
</evidence>
<comment type="caution">
    <text evidence="1">The sequence shown here is derived from an EMBL/GenBank/DDBJ whole genome shotgun (WGS) entry which is preliminary data.</text>
</comment>
<dbReference type="Proteomes" id="UP001497535">
    <property type="component" value="Unassembled WGS sequence"/>
</dbReference>
<protein>
    <submittedName>
        <fullName evidence="1">Uncharacterized protein</fullName>
    </submittedName>
</protein>